<name>A0A2T3ALV1_9PEZI</name>
<dbReference type="EMBL" id="KZ678375">
    <property type="protein sequence ID" value="PSS03356.1"/>
    <property type="molecule type" value="Genomic_DNA"/>
</dbReference>
<evidence type="ECO:0000313" key="3">
    <source>
        <dbReference type="EMBL" id="PSS03356.1"/>
    </source>
</evidence>
<dbReference type="InterPro" id="IPR036322">
    <property type="entry name" value="WD40_repeat_dom_sf"/>
</dbReference>
<dbReference type="SUPFAM" id="SSF50978">
    <property type="entry name" value="WD40 repeat-like"/>
    <property type="match status" value="1"/>
</dbReference>
<reference evidence="3 4" key="1">
    <citation type="journal article" date="2018" name="Mycol. Prog.">
        <title>Coniella lustricola, a new species from submerged detritus.</title>
        <authorList>
            <person name="Raudabaugh D.B."/>
            <person name="Iturriaga T."/>
            <person name="Carver A."/>
            <person name="Mondo S."/>
            <person name="Pangilinan J."/>
            <person name="Lipzen A."/>
            <person name="He G."/>
            <person name="Amirebrahimi M."/>
            <person name="Grigoriev I.V."/>
            <person name="Miller A.N."/>
        </authorList>
    </citation>
    <scope>NUCLEOTIDE SEQUENCE [LARGE SCALE GENOMIC DNA]</scope>
    <source>
        <strain evidence="3 4">B22-T-1</strain>
    </source>
</reference>
<gene>
    <name evidence="3" type="ORF">BD289DRAFT_421041</name>
</gene>
<dbReference type="SMART" id="SM00256">
    <property type="entry name" value="FBOX"/>
    <property type="match status" value="1"/>
</dbReference>
<feature type="domain" description="F-box" evidence="2">
    <location>
        <begin position="1"/>
        <end position="47"/>
    </location>
</feature>
<accession>A0A2T3ALV1</accession>
<proteinExistence type="predicted"/>
<dbReference type="InParanoid" id="A0A2T3ALV1"/>
<organism evidence="3 4">
    <name type="scientific">Coniella lustricola</name>
    <dbReference type="NCBI Taxonomy" id="2025994"/>
    <lineage>
        <taxon>Eukaryota</taxon>
        <taxon>Fungi</taxon>
        <taxon>Dikarya</taxon>
        <taxon>Ascomycota</taxon>
        <taxon>Pezizomycotina</taxon>
        <taxon>Sordariomycetes</taxon>
        <taxon>Sordariomycetidae</taxon>
        <taxon>Diaporthales</taxon>
        <taxon>Schizoparmaceae</taxon>
        <taxon>Coniella</taxon>
    </lineage>
</organism>
<evidence type="ECO:0000259" key="2">
    <source>
        <dbReference type="PROSITE" id="PS50181"/>
    </source>
</evidence>
<dbReference type="Proteomes" id="UP000241462">
    <property type="component" value="Unassembled WGS sequence"/>
</dbReference>
<dbReference type="PROSITE" id="PS50181">
    <property type="entry name" value="FBOX"/>
    <property type="match status" value="1"/>
</dbReference>
<dbReference type="AlphaFoldDB" id="A0A2T3ALV1"/>
<dbReference type="SUPFAM" id="SSF81383">
    <property type="entry name" value="F-box domain"/>
    <property type="match status" value="1"/>
</dbReference>
<dbReference type="InterPro" id="IPR036047">
    <property type="entry name" value="F-box-like_dom_sf"/>
</dbReference>
<dbReference type="InterPro" id="IPR001810">
    <property type="entry name" value="F-box_dom"/>
</dbReference>
<feature type="region of interest" description="Disordered" evidence="1">
    <location>
        <begin position="593"/>
        <end position="623"/>
    </location>
</feature>
<feature type="compositionally biased region" description="Polar residues" evidence="1">
    <location>
        <begin position="593"/>
        <end position="614"/>
    </location>
</feature>
<keyword evidence="4" id="KW-1185">Reference proteome</keyword>
<evidence type="ECO:0000313" key="4">
    <source>
        <dbReference type="Proteomes" id="UP000241462"/>
    </source>
</evidence>
<dbReference type="OrthoDB" id="1259151at2759"/>
<dbReference type="Pfam" id="PF12937">
    <property type="entry name" value="F-box-like"/>
    <property type="match status" value="1"/>
</dbReference>
<evidence type="ECO:0000256" key="1">
    <source>
        <dbReference type="SAM" id="MobiDB-lite"/>
    </source>
</evidence>
<protein>
    <recommendedName>
        <fullName evidence="2">F-box domain-containing protein</fullName>
    </recommendedName>
</protein>
<sequence length="731" mass="79571">MLDTLPDDILYIIFSHLDTAKSIRSLLLTNKRLQRVIDSDDQGWRIFVRARFPSVSVPLLPSSAFTWRHLADSLTWQTRAWDRRSLSFQALMPTRPPNSNRRGGRARLVAPFHPILDAHLDLASKEELVVWGAGENLIARRRQGRLPDGAPEKTVWHRLDGKDLGYVAGHDDYKALSIVEDVCGRAGDLGVLVGQDSGHLALRSVAEANFGEKLADFHPQHCDSDADDWPQETINSVDVLRGSNVVASTTRFGISLYNLPDSPNQDVAPSAHLTMPDQGIGIPRPTFFQAKWMGQDTLAFGLSGSGSPLRYVKTTPTGFSDITLVKNANLEERFAISYNANSLCHGSLTPIDKSSILGGGGGENLLLSSWRDGTIRLQDLRTPSPIDLVYCDNIDPWAIQESLLPFGTSHFVTGGAGGASIKIFDFRWPRPYHHTSALPCSSEAPLPRSRQPFLRAPPDPGPCIPVCRPYFPSSLSSSSSTPFGLHGSKSCRWHELSRSIYNRPNGAFFFSKSLPREDATAGVWSLARASASLSPNFYIGISGGVIEASLSMAATAFTDWADLVVDPHLGYRLAQPAANGNCHGADIAPASAHATNGNDTTPHQNSHNTIVNTNADDEKDTSTAASAQYTRYNLDASLMEIGDGLLNKHNDRNVRLPTVRGQSWRRREAAADNDEESRIPEDFVRRHRLDPRYHVAADFEDALAAAAAAAAVANGVNGVGAVNGVGGSKKW</sequence>